<feature type="transmembrane region" description="Helical" evidence="6">
    <location>
        <begin position="68"/>
        <end position="90"/>
    </location>
</feature>
<proteinExistence type="inferred from homology"/>
<evidence type="ECO:0000256" key="6">
    <source>
        <dbReference type="SAM" id="Phobius"/>
    </source>
</evidence>
<evidence type="ECO:0000256" key="4">
    <source>
        <dbReference type="ARBA" id="ARBA00022989"/>
    </source>
</evidence>
<dbReference type="PANTHER" id="PTHR32322">
    <property type="entry name" value="INNER MEMBRANE TRANSPORTER"/>
    <property type="match status" value="1"/>
</dbReference>
<feature type="domain" description="EamA" evidence="7">
    <location>
        <begin position="13"/>
        <end position="140"/>
    </location>
</feature>
<dbReference type="InterPro" id="IPR050638">
    <property type="entry name" value="AA-Vitamin_Transporters"/>
</dbReference>
<name>A0A0K6GTB2_9NEIS</name>
<dbReference type="RefSeq" id="WP_054286295.1">
    <property type="nucleotide sequence ID" value="NZ_CYHA01000001.1"/>
</dbReference>
<dbReference type="STRING" id="375574.GCA_001418035_00641"/>
<feature type="transmembrane region" description="Helical" evidence="6">
    <location>
        <begin position="209"/>
        <end position="230"/>
    </location>
</feature>
<evidence type="ECO:0000256" key="2">
    <source>
        <dbReference type="ARBA" id="ARBA00007362"/>
    </source>
</evidence>
<comment type="subcellular location">
    <subcellularLocation>
        <location evidence="1">Membrane</location>
        <topology evidence="1">Multi-pass membrane protein</topology>
    </subcellularLocation>
</comment>
<accession>A0A0K6GTB2</accession>
<evidence type="ECO:0000256" key="5">
    <source>
        <dbReference type="ARBA" id="ARBA00023136"/>
    </source>
</evidence>
<dbReference type="InterPro" id="IPR000620">
    <property type="entry name" value="EamA_dom"/>
</dbReference>
<feature type="domain" description="EamA" evidence="7">
    <location>
        <begin position="150"/>
        <end position="284"/>
    </location>
</feature>
<reference evidence="9" key="1">
    <citation type="submission" date="2015-08" db="EMBL/GenBank/DDBJ databases">
        <authorList>
            <person name="Varghese N."/>
        </authorList>
    </citation>
    <scope>NUCLEOTIDE SEQUENCE [LARGE SCALE GENOMIC DNA]</scope>
    <source>
        <strain evidence="9">DSM 17901</strain>
    </source>
</reference>
<dbReference type="PANTHER" id="PTHR32322:SF2">
    <property type="entry name" value="EAMA DOMAIN-CONTAINING PROTEIN"/>
    <property type="match status" value="1"/>
</dbReference>
<feature type="transmembrane region" description="Helical" evidence="6">
    <location>
        <begin position="147"/>
        <end position="165"/>
    </location>
</feature>
<keyword evidence="9" id="KW-1185">Reference proteome</keyword>
<dbReference type="AlphaFoldDB" id="A0A0K6GTB2"/>
<organism evidence="8 9">
    <name type="scientific">Gulbenkiania indica</name>
    <dbReference type="NCBI Taxonomy" id="375574"/>
    <lineage>
        <taxon>Bacteria</taxon>
        <taxon>Pseudomonadati</taxon>
        <taxon>Pseudomonadota</taxon>
        <taxon>Betaproteobacteria</taxon>
        <taxon>Neisseriales</taxon>
        <taxon>Chromobacteriaceae</taxon>
        <taxon>Gulbenkiania</taxon>
    </lineage>
</organism>
<dbReference type="OrthoDB" id="9812547at2"/>
<gene>
    <name evidence="8" type="ORF">Ga0061063_0842</name>
</gene>
<dbReference type="Proteomes" id="UP000243535">
    <property type="component" value="Unassembled WGS sequence"/>
</dbReference>
<evidence type="ECO:0000313" key="9">
    <source>
        <dbReference type="Proteomes" id="UP000243535"/>
    </source>
</evidence>
<feature type="transmembrane region" description="Helical" evidence="6">
    <location>
        <begin position="267"/>
        <end position="285"/>
    </location>
</feature>
<keyword evidence="3 6" id="KW-0812">Transmembrane</keyword>
<dbReference type="GO" id="GO:0016020">
    <property type="term" value="C:membrane"/>
    <property type="evidence" value="ECO:0007669"/>
    <property type="project" value="UniProtKB-SubCell"/>
</dbReference>
<dbReference type="EMBL" id="CYHA01000001">
    <property type="protein sequence ID" value="CUA81994.1"/>
    <property type="molecule type" value="Genomic_DNA"/>
</dbReference>
<feature type="transmembrane region" description="Helical" evidence="6">
    <location>
        <begin position="242"/>
        <end position="261"/>
    </location>
</feature>
<evidence type="ECO:0000256" key="1">
    <source>
        <dbReference type="ARBA" id="ARBA00004141"/>
    </source>
</evidence>
<comment type="similarity">
    <text evidence="2">Belongs to the EamA transporter family.</text>
</comment>
<dbReference type="Pfam" id="PF00892">
    <property type="entry name" value="EamA"/>
    <property type="match status" value="2"/>
</dbReference>
<feature type="transmembrane region" description="Helical" evidence="6">
    <location>
        <begin position="123"/>
        <end position="141"/>
    </location>
</feature>
<evidence type="ECO:0000313" key="8">
    <source>
        <dbReference type="EMBL" id="CUA81994.1"/>
    </source>
</evidence>
<evidence type="ECO:0000259" key="7">
    <source>
        <dbReference type="Pfam" id="PF00892"/>
    </source>
</evidence>
<dbReference type="InterPro" id="IPR037185">
    <property type="entry name" value="EmrE-like"/>
</dbReference>
<feature type="transmembrane region" description="Helical" evidence="6">
    <location>
        <begin position="38"/>
        <end position="56"/>
    </location>
</feature>
<dbReference type="NCBIfam" id="NF008432">
    <property type="entry name" value="PRK11272.1"/>
    <property type="match status" value="1"/>
</dbReference>
<protein>
    <submittedName>
        <fullName evidence="8">Permease of the drug/metabolite transporter (DMT) superfamily</fullName>
    </submittedName>
</protein>
<feature type="transmembrane region" description="Helical" evidence="6">
    <location>
        <begin position="177"/>
        <end position="197"/>
    </location>
</feature>
<sequence length="287" mass="30195">MPFKRLSAVTLAAFFALYVIWGSTYFAIRVGVEEWPPFMMAGVRFLMAGTVLFLYLKLRSTPNPSMREVLGGAILGVLMPGVGNGLVTLAEKDVSSGVAALVVATVPLFTTLFARLFGQPARWTEWGGIVLGLVGMALLNLGANLKASPSGALILVLASAGWALGSAWSKHLTQPKGLMSSAVMMLSGGLALLLASLARGETLAAWPSWHGWAALLYLVVFGSIIAYTAYLHLLKTVSAAAATSYAYVNPVIAVLLGVMLLGEHVGVHELGAMAVIVAGVLLIGWKR</sequence>
<evidence type="ECO:0000256" key="3">
    <source>
        <dbReference type="ARBA" id="ARBA00022692"/>
    </source>
</evidence>
<feature type="transmembrane region" description="Helical" evidence="6">
    <location>
        <begin position="96"/>
        <end position="116"/>
    </location>
</feature>
<keyword evidence="4 6" id="KW-1133">Transmembrane helix</keyword>
<keyword evidence="5 6" id="KW-0472">Membrane</keyword>
<dbReference type="SUPFAM" id="SSF103481">
    <property type="entry name" value="Multidrug resistance efflux transporter EmrE"/>
    <property type="match status" value="2"/>
</dbReference>